<dbReference type="InterPro" id="IPR036412">
    <property type="entry name" value="HAD-like_sf"/>
</dbReference>
<sequence>MEKGGNMKAIIFDLDGTLVDSMGYWRSVSRDFMKTKGIDIEDAVQHKMTTMNLDASLKYMKDYYKLEESFEELFRDFSRTVEDFYRNKVEAKEGSLEILKYFKDRGMKVVIGTSTADHFANIVIEKYGIDKFIDGLYTADSVGHLKGEEEFYLSIADDLGEDPEEIFLVDDSYLALRTAKRAGLIGIGIYDENSKDTWPTIVEENKYSARKLIELKKL</sequence>
<dbReference type="SFLD" id="SFLDS00003">
    <property type="entry name" value="Haloacid_Dehalogenase"/>
    <property type="match status" value="1"/>
</dbReference>
<dbReference type="InterPro" id="IPR023198">
    <property type="entry name" value="PGP-like_dom2"/>
</dbReference>
<dbReference type="Gene3D" id="3.40.50.1000">
    <property type="entry name" value="HAD superfamily/HAD-like"/>
    <property type="match status" value="1"/>
</dbReference>
<dbReference type="CDD" id="cd07505">
    <property type="entry name" value="HAD_BPGM-like"/>
    <property type="match status" value="1"/>
</dbReference>
<dbReference type="Pfam" id="PF13419">
    <property type="entry name" value="HAD_2"/>
    <property type="match status" value="1"/>
</dbReference>
<dbReference type="InterPro" id="IPR006439">
    <property type="entry name" value="HAD-SF_hydro_IA"/>
</dbReference>
<dbReference type="PRINTS" id="PR00413">
    <property type="entry name" value="HADHALOGNASE"/>
</dbReference>
<proteinExistence type="predicted"/>
<dbReference type="InterPro" id="IPR023214">
    <property type="entry name" value="HAD_sf"/>
</dbReference>
<dbReference type="PATRIC" id="fig|54005.3.peg.639"/>
<dbReference type="Gene3D" id="1.10.150.240">
    <property type="entry name" value="Putative phosphatase, domain 2"/>
    <property type="match status" value="1"/>
</dbReference>
<evidence type="ECO:0000313" key="1">
    <source>
        <dbReference type="EMBL" id="KXA31051.1"/>
    </source>
</evidence>
<dbReference type="PANTHER" id="PTHR43434">
    <property type="entry name" value="PHOSPHOGLYCOLATE PHOSPHATASE"/>
    <property type="match status" value="1"/>
</dbReference>
<dbReference type="SFLD" id="SFLDG01129">
    <property type="entry name" value="C1.5:_HAD__Beta-PGM__Phosphata"/>
    <property type="match status" value="1"/>
</dbReference>
<comment type="caution">
    <text evidence="1">The sequence shown here is derived from an EMBL/GenBank/DDBJ whole genome shotgun (WGS) entry which is preliminary data.</text>
</comment>
<organism evidence="1">
    <name type="scientific">Peptoniphilus harei</name>
    <dbReference type="NCBI Taxonomy" id="54005"/>
    <lineage>
        <taxon>Bacteria</taxon>
        <taxon>Bacillati</taxon>
        <taxon>Bacillota</taxon>
        <taxon>Tissierellia</taxon>
        <taxon>Tissierellales</taxon>
        <taxon>Peptoniphilaceae</taxon>
        <taxon>Peptoniphilus</taxon>
    </lineage>
</organism>
<dbReference type="InterPro" id="IPR041492">
    <property type="entry name" value="HAD_2"/>
</dbReference>
<protein>
    <submittedName>
        <fullName evidence="1">HAD hydrolase, family IA, variant 3</fullName>
    </submittedName>
</protein>
<dbReference type="GO" id="GO:0005829">
    <property type="term" value="C:cytosol"/>
    <property type="evidence" value="ECO:0007669"/>
    <property type="project" value="TreeGrafter"/>
</dbReference>
<dbReference type="EMBL" id="LRQE01000021">
    <property type="protein sequence ID" value="KXA31051.1"/>
    <property type="molecule type" value="Genomic_DNA"/>
</dbReference>
<dbReference type="AlphaFoldDB" id="A0A133PQY8"/>
<evidence type="ECO:0000313" key="2">
    <source>
        <dbReference type="Proteomes" id="UP000070174"/>
    </source>
</evidence>
<gene>
    <name evidence="1" type="ORF">HMPREF3229_00650</name>
</gene>
<name>A0A133PQY8_9FIRM</name>
<reference evidence="1 2" key="1">
    <citation type="submission" date="2016-01" db="EMBL/GenBank/DDBJ databases">
        <authorList>
            <person name="Oliw E.H."/>
        </authorList>
    </citation>
    <scope>NUCLEOTIDE SEQUENCE [LARGE SCALE GENOMIC DNA]</scope>
    <source>
        <strain evidence="1 2">CMW7756A</strain>
    </source>
</reference>
<dbReference type="InterPro" id="IPR050155">
    <property type="entry name" value="HAD-like_hydrolase_sf"/>
</dbReference>
<dbReference type="Proteomes" id="UP000070174">
    <property type="component" value="Unassembled WGS sequence"/>
</dbReference>
<dbReference type="PANTHER" id="PTHR43434:SF3">
    <property type="entry name" value="GMP_IMP NUCLEOTIDASE YRFG"/>
    <property type="match status" value="1"/>
</dbReference>
<keyword evidence="1" id="KW-0378">Hydrolase</keyword>
<dbReference type="GO" id="GO:0006281">
    <property type="term" value="P:DNA repair"/>
    <property type="evidence" value="ECO:0007669"/>
    <property type="project" value="TreeGrafter"/>
</dbReference>
<accession>A0A133PQY8</accession>
<dbReference type="GO" id="GO:0008967">
    <property type="term" value="F:phosphoglycolate phosphatase activity"/>
    <property type="evidence" value="ECO:0007669"/>
    <property type="project" value="TreeGrafter"/>
</dbReference>
<dbReference type="SUPFAM" id="SSF56784">
    <property type="entry name" value="HAD-like"/>
    <property type="match status" value="1"/>
</dbReference>